<comment type="similarity">
    <text evidence="6">Belongs to the AP2/ERF transcription factor family. ERF subfamily.</text>
</comment>
<keyword evidence="2" id="KW-0805">Transcription regulation</keyword>
<comment type="caution">
    <text evidence="9">The sequence shown here is derived from an EMBL/GenBank/DDBJ whole genome shotgun (WGS) entry which is preliminary data.</text>
</comment>
<dbReference type="GO" id="GO:0005634">
    <property type="term" value="C:nucleus"/>
    <property type="evidence" value="ECO:0007669"/>
    <property type="project" value="UniProtKB-SubCell"/>
</dbReference>
<dbReference type="Gene3D" id="3.30.730.10">
    <property type="entry name" value="AP2/ERF domain"/>
    <property type="match status" value="1"/>
</dbReference>
<dbReference type="CDD" id="cd00018">
    <property type="entry name" value="AP2"/>
    <property type="match status" value="1"/>
</dbReference>
<dbReference type="SMART" id="SM00380">
    <property type="entry name" value="AP2"/>
    <property type="match status" value="1"/>
</dbReference>
<dbReference type="STRING" id="59895.A0A103XCE3"/>
<sequence>MSIPVADGGVKGRRKKASNSRGHPRFVGVRQRPSGRWVAEIKDSLQKVRLWLGTFDTADDAARAYDDAARSLRGANARTNFEPPDAVRCSPENSEPFCFEEACRSEDAENGLVGALRAKLFLGSSSKHAAAKGKSLGFPASQHHPVGVKRKTPSTAVPPSVITNLPLVNHDLIRVASPINLDEGQWRNTCYEPQPWSATTASSSAAKNQVIDVLSSLLDTSLMDSLWPLTNEAIEATVVKTATGIWQEQQVLHCDNSWGGSGSGGGDQALNGAPNASSWDPFIYLNSVLG</sequence>
<feature type="region of interest" description="Disordered" evidence="7">
    <location>
        <begin position="135"/>
        <end position="155"/>
    </location>
</feature>
<comment type="subcellular location">
    <subcellularLocation>
        <location evidence="1">Nucleus</location>
    </subcellularLocation>
</comment>
<dbReference type="FunFam" id="3.30.730.10:FF:000005">
    <property type="entry name" value="ethylene-responsive transcription factor RAP2-11"/>
    <property type="match status" value="1"/>
</dbReference>
<accession>A0A103XCE3</accession>
<dbReference type="PANTHER" id="PTHR31194">
    <property type="entry name" value="SHN SHINE , DNA BINDING / TRANSCRIPTION FACTOR"/>
    <property type="match status" value="1"/>
</dbReference>
<dbReference type="Gramene" id="KVH88153">
    <property type="protein sequence ID" value="KVH88153"/>
    <property type="gene ID" value="Ccrd_024463"/>
</dbReference>
<dbReference type="InterPro" id="IPR050913">
    <property type="entry name" value="AP2/ERF_ERF"/>
</dbReference>
<reference evidence="9 10" key="1">
    <citation type="journal article" date="2016" name="Sci. Rep.">
        <title>The genome sequence of the outbreeding globe artichoke constructed de novo incorporating a phase-aware low-pass sequencing strategy of F1 progeny.</title>
        <authorList>
            <person name="Scaglione D."/>
            <person name="Reyes-Chin-Wo S."/>
            <person name="Acquadro A."/>
            <person name="Froenicke L."/>
            <person name="Portis E."/>
            <person name="Beitel C."/>
            <person name="Tirone M."/>
            <person name="Mauro R."/>
            <person name="Lo Monaco A."/>
            <person name="Mauromicale G."/>
            <person name="Faccioli P."/>
            <person name="Cattivelli L."/>
            <person name="Rieseberg L."/>
            <person name="Michelmore R."/>
            <person name="Lanteri S."/>
        </authorList>
    </citation>
    <scope>NUCLEOTIDE SEQUENCE [LARGE SCALE GENOMIC DNA]</scope>
    <source>
        <strain evidence="9">2C</strain>
    </source>
</reference>
<evidence type="ECO:0000256" key="6">
    <source>
        <dbReference type="ARBA" id="ARBA00024343"/>
    </source>
</evidence>
<protein>
    <submittedName>
        <fullName evidence="9">AP2/ERF domain-containing protein</fullName>
    </submittedName>
</protein>
<evidence type="ECO:0000256" key="7">
    <source>
        <dbReference type="SAM" id="MobiDB-lite"/>
    </source>
</evidence>
<name>A0A103XCE3_CYNCS</name>
<dbReference type="GO" id="GO:0003677">
    <property type="term" value="F:DNA binding"/>
    <property type="evidence" value="ECO:0007669"/>
    <property type="project" value="UniProtKB-KW"/>
</dbReference>
<keyword evidence="4" id="KW-0804">Transcription</keyword>
<dbReference type="AlphaFoldDB" id="A0A103XCE3"/>
<feature type="compositionally biased region" description="Basic residues" evidence="7">
    <location>
        <begin position="11"/>
        <end position="24"/>
    </location>
</feature>
<gene>
    <name evidence="9" type="ORF">Ccrd_024463</name>
</gene>
<evidence type="ECO:0000256" key="5">
    <source>
        <dbReference type="ARBA" id="ARBA00023242"/>
    </source>
</evidence>
<dbReference type="Proteomes" id="UP000243975">
    <property type="component" value="Unassembled WGS sequence"/>
</dbReference>
<keyword evidence="10" id="KW-1185">Reference proteome</keyword>
<evidence type="ECO:0000256" key="3">
    <source>
        <dbReference type="ARBA" id="ARBA00023125"/>
    </source>
</evidence>
<dbReference type="EMBL" id="LEKV01005549">
    <property type="protein sequence ID" value="KVH88153.1"/>
    <property type="molecule type" value="Genomic_DNA"/>
</dbReference>
<dbReference type="InterPro" id="IPR001471">
    <property type="entry name" value="AP2/ERF_dom"/>
</dbReference>
<organism evidence="9 10">
    <name type="scientific">Cynara cardunculus var. scolymus</name>
    <name type="common">Globe artichoke</name>
    <name type="synonym">Cynara scolymus</name>
    <dbReference type="NCBI Taxonomy" id="59895"/>
    <lineage>
        <taxon>Eukaryota</taxon>
        <taxon>Viridiplantae</taxon>
        <taxon>Streptophyta</taxon>
        <taxon>Embryophyta</taxon>
        <taxon>Tracheophyta</taxon>
        <taxon>Spermatophyta</taxon>
        <taxon>Magnoliopsida</taxon>
        <taxon>eudicotyledons</taxon>
        <taxon>Gunneridae</taxon>
        <taxon>Pentapetalae</taxon>
        <taxon>asterids</taxon>
        <taxon>campanulids</taxon>
        <taxon>Asterales</taxon>
        <taxon>Asteraceae</taxon>
        <taxon>Carduoideae</taxon>
        <taxon>Cardueae</taxon>
        <taxon>Carduinae</taxon>
        <taxon>Cynara</taxon>
    </lineage>
</organism>
<dbReference type="InterPro" id="IPR036955">
    <property type="entry name" value="AP2/ERF_dom_sf"/>
</dbReference>
<dbReference type="SUPFAM" id="SSF54171">
    <property type="entry name" value="DNA-binding domain"/>
    <property type="match status" value="1"/>
</dbReference>
<evidence type="ECO:0000256" key="1">
    <source>
        <dbReference type="ARBA" id="ARBA00004123"/>
    </source>
</evidence>
<evidence type="ECO:0000256" key="2">
    <source>
        <dbReference type="ARBA" id="ARBA00023015"/>
    </source>
</evidence>
<dbReference type="GO" id="GO:0003700">
    <property type="term" value="F:DNA-binding transcription factor activity"/>
    <property type="evidence" value="ECO:0007669"/>
    <property type="project" value="InterPro"/>
</dbReference>
<dbReference type="InterPro" id="IPR016177">
    <property type="entry name" value="DNA-bd_dom_sf"/>
</dbReference>
<dbReference type="Pfam" id="PF00847">
    <property type="entry name" value="AP2"/>
    <property type="match status" value="1"/>
</dbReference>
<dbReference type="PROSITE" id="PS51032">
    <property type="entry name" value="AP2_ERF"/>
    <property type="match status" value="1"/>
</dbReference>
<proteinExistence type="inferred from homology"/>
<evidence type="ECO:0000259" key="8">
    <source>
        <dbReference type="PROSITE" id="PS51032"/>
    </source>
</evidence>
<dbReference type="OrthoDB" id="773121at2759"/>
<keyword evidence="3" id="KW-0238">DNA-binding</keyword>
<evidence type="ECO:0000313" key="10">
    <source>
        <dbReference type="Proteomes" id="UP000243975"/>
    </source>
</evidence>
<evidence type="ECO:0000313" key="9">
    <source>
        <dbReference type="EMBL" id="KVH88153.1"/>
    </source>
</evidence>
<evidence type="ECO:0000256" key="4">
    <source>
        <dbReference type="ARBA" id="ARBA00023163"/>
    </source>
</evidence>
<dbReference type="PRINTS" id="PR00367">
    <property type="entry name" value="ETHRSPELEMNT"/>
</dbReference>
<feature type="region of interest" description="Disordered" evidence="7">
    <location>
        <begin position="1"/>
        <end position="29"/>
    </location>
</feature>
<keyword evidence="5" id="KW-0539">Nucleus</keyword>
<dbReference type="PANTHER" id="PTHR31194:SF189">
    <property type="entry name" value="AP2_ERF DOMAIN-CONTAINING PROTEIN"/>
    <property type="match status" value="1"/>
</dbReference>
<feature type="domain" description="AP2/ERF" evidence="8">
    <location>
        <begin position="25"/>
        <end position="82"/>
    </location>
</feature>